<keyword evidence="3" id="KW-1185">Reference proteome</keyword>
<dbReference type="OrthoDB" id="9805728at2"/>
<protein>
    <submittedName>
        <fullName evidence="2">MBL fold metallo-hydrolase</fullName>
    </submittedName>
</protein>
<sequence>MTDLAIDETPFAEPLDERLGAVQPAGRVTLHWLGQAGFVVSAGGRRLVLDPYLSDTLGIKYRGTATPHERMMAAPITVAGLGPVDLALITHHHTDHMDPGTLAPLAASRTGLRFVVPAASRDEALRRTGAEAARLDAIDAGDTIVPWPGLEVTAVRAAHETLELDAGGHHRFLGYVLRFTVSGGAVTLFHSGDTVPFDGQVEEVRCLRPDVALLPVNGRSAALLARGVPGNMTLDEAVALSEAVGAGTMVAHHHGLFAFNTCDPERLAARGRQGGSAVRVVPARTGLELRLGRV</sequence>
<dbReference type="Proteomes" id="UP000289411">
    <property type="component" value="Unassembled WGS sequence"/>
</dbReference>
<dbReference type="RefSeq" id="WP_129219638.1">
    <property type="nucleotide sequence ID" value="NZ_QYBC01000010.1"/>
</dbReference>
<evidence type="ECO:0000313" key="2">
    <source>
        <dbReference type="EMBL" id="RYB04364.1"/>
    </source>
</evidence>
<dbReference type="Pfam" id="PF12706">
    <property type="entry name" value="Lactamase_B_2"/>
    <property type="match status" value="1"/>
</dbReference>
<gene>
    <name evidence="2" type="ORF">D3272_12985</name>
</gene>
<name>A0A4Q2RE38_9HYPH</name>
<dbReference type="InterPro" id="IPR001279">
    <property type="entry name" value="Metallo-B-lactamas"/>
</dbReference>
<reference evidence="2 3" key="2">
    <citation type="submission" date="2019-02" db="EMBL/GenBank/DDBJ databases">
        <title>'Lichenibacterium ramalinii' gen. nov. sp. nov., 'Lichenibacterium minor' gen. nov. sp. nov.</title>
        <authorList>
            <person name="Pankratov T."/>
        </authorList>
    </citation>
    <scope>NUCLEOTIDE SEQUENCE [LARGE SCALE GENOMIC DNA]</scope>
    <source>
        <strain evidence="2 3">RmlP001</strain>
    </source>
</reference>
<organism evidence="2 3">
    <name type="scientific">Lichenibacterium ramalinae</name>
    <dbReference type="NCBI Taxonomy" id="2316527"/>
    <lineage>
        <taxon>Bacteria</taxon>
        <taxon>Pseudomonadati</taxon>
        <taxon>Pseudomonadota</taxon>
        <taxon>Alphaproteobacteria</taxon>
        <taxon>Hyphomicrobiales</taxon>
        <taxon>Lichenihabitantaceae</taxon>
        <taxon>Lichenibacterium</taxon>
    </lineage>
</organism>
<accession>A0A4Q2RE38</accession>
<comment type="caution">
    <text evidence="2">The sequence shown here is derived from an EMBL/GenBank/DDBJ whole genome shotgun (WGS) entry which is preliminary data.</text>
</comment>
<dbReference type="InterPro" id="IPR050114">
    <property type="entry name" value="UPF0173_UPF0282_UlaG_hydrolase"/>
</dbReference>
<reference evidence="2 3" key="1">
    <citation type="submission" date="2018-09" db="EMBL/GenBank/DDBJ databases">
        <authorList>
            <person name="Grouzdev D.S."/>
            <person name="Krutkina M.S."/>
        </authorList>
    </citation>
    <scope>NUCLEOTIDE SEQUENCE [LARGE SCALE GENOMIC DNA]</scope>
    <source>
        <strain evidence="2 3">RmlP001</strain>
    </source>
</reference>
<evidence type="ECO:0000259" key="1">
    <source>
        <dbReference type="Pfam" id="PF12706"/>
    </source>
</evidence>
<proteinExistence type="predicted"/>
<dbReference type="SUPFAM" id="SSF56281">
    <property type="entry name" value="Metallo-hydrolase/oxidoreductase"/>
    <property type="match status" value="1"/>
</dbReference>
<feature type="domain" description="Metallo-beta-lactamase" evidence="1">
    <location>
        <begin position="45"/>
        <end position="254"/>
    </location>
</feature>
<dbReference type="GO" id="GO:0016787">
    <property type="term" value="F:hydrolase activity"/>
    <property type="evidence" value="ECO:0007669"/>
    <property type="project" value="UniProtKB-KW"/>
</dbReference>
<dbReference type="AlphaFoldDB" id="A0A4Q2RE38"/>
<dbReference type="Gene3D" id="3.60.15.10">
    <property type="entry name" value="Ribonuclease Z/Hydroxyacylglutathione hydrolase-like"/>
    <property type="match status" value="1"/>
</dbReference>
<keyword evidence="2" id="KW-0378">Hydrolase</keyword>
<dbReference type="EMBL" id="QYBC01000010">
    <property type="protein sequence ID" value="RYB04364.1"/>
    <property type="molecule type" value="Genomic_DNA"/>
</dbReference>
<evidence type="ECO:0000313" key="3">
    <source>
        <dbReference type="Proteomes" id="UP000289411"/>
    </source>
</evidence>
<dbReference type="PANTHER" id="PTHR43546">
    <property type="entry name" value="UPF0173 METAL-DEPENDENT HYDROLASE MJ1163-RELATED"/>
    <property type="match status" value="1"/>
</dbReference>
<dbReference type="InterPro" id="IPR036866">
    <property type="entry name" value="RibonucZ/Hydroxyglut_hydro"/>
</dbReference>